<feature type="non-terminal residue" evidence="2">
    <location>
        <position position="1"/>
    </location>
</feature>
<dbReference type="GO" id="GO:0016705">
    <property type="term" value="F:oxidoreductase activity, acting on paired donors, with incorporation or reduction of molecular oxygen"/>
    <property type="evidence" value="ECO:0007669"/>
    <property type="project" value="InterPro"/>
</dbReference>
<reference evidence="2" key="1">
    <citation type="submission" date="2010-07" db="EMBL/GenBank/DDBJ databases">
        <authorList>
            <person name="Won E.-J."/>
            <person name="Rhee J.-S."/>
            <person name="Lee J.-S."/>
        </authorList>
    </citation>
    <scope>NUCLEOTIDE SEQUENCE</scope>
</reference>
<organism evidence="2">
    <name type="scientific">Perinereis nuntia</name>
    <name type="common">Polychaete worm</name>
    <name type="synonym">Lycoris nuntia</name>
    <dbReference type="NCBI Taxonomy" id="460893"/>
    <lineage>
        <taxon>Eukaryota</taxon>
        <taxon>Metazoa</taxon>
        <taxon>Spiralia</taxon>
        <taxon>Lophotrochozoa</taxon>
        <taxon>Annelida</taxon>
        <taxon>Polychaeta</taxon>
        <taxon>Errantia</taxon>
        <taxon>Phyllodocida</taxon>
        <taxon>Nereididae</taxon>
        <taxon>Perinereis</taxon>
    </lineage>
</organism>
<dbReference type="EMBL" id="HM631955">
    <property type="protein sequence ID" value="ADN44532.1"/>
    <property type="molecule type" value="mRNA"/>
</dbReference>
<dbReference type="Pfam" id="PF00067">
    <property type="entry name" value="p450"/>
    <property type="match status" value="1"/>
</dbReference>
<protein>
    <submittedName>
        <fullName evidence="2">Cytochrome P450 CYP1D1</fullName>
    </submittedName>
</protein>
<dbReference type="GO" id="GO:0020037">
    <property type="term" value="F:heme binding"/>
    <property type="evidence" value="ECO:0007669"/>
    <property type="project" value="InterPro"/>
</dbReference>
<sequence length="60" mass="7230">LFDGFFLADLLPIFRFMPTPSLRQFKETIGKLHGFMNNFITEHKRNFDENDVRDFTDYII</sequence>
<proteinExistence type="evidence at transcript level"/>
<accession>G3CHY0</accession>
<evidence type="ECO:0000256" key="1">
    <source>
        <dbReference type="ARBA" id="ARBA00010617"/>
    </source>
</evidence>
<dbReference type="SUPFAM" id="SSF48264">
    <property type="entry name" value="Cytochrome P450"/>
    <property type="match status" value="1"/>
</dbReference>
<dbReference type="AlphaFoldDB" id="G3CHY0"/>
<comment type="similarity">
    <text evidence="1">Belongs to the cytochrome P450 family.</text>
</comment>
<dbReference type="InterPro" id="IPR001128">
    <property type="entry name" value="Cyt_P450"/>
</dbReference>
<dbReference type="Gene3D" id="1.10.630.10">
    <property type="entry name" value="Cytochrome P450"/>
    <property type="match status" value="1"/>
</dbReference>
<dbReference type="GO" id="GO:0004497">
    <property type="term" value="F:monooxygenase activity"/>
    <property type="evidence" value="ECO:0007669"/>
    <property type="project" value="InterPro"/>
</dbReference>
<name>G3CHY0_PERNU</name>
<dbReference type="InterPro" id="IPR036396">
    <property type="entry name" value="Cyt_P450_sf"/>
</dbReference>
<feature type="non-terminal residue" evidence="2">
    <location>
        <position position="60"/>
    </location>
</feature>
<dbReference type="GO" id="GO:0005506">
    <property type="term" value="F:iron ion binding"/>
    <property type="evidence" value="ECO:0007669"/>
    <property type="project" value="InterPro"/>
</dbReference>
<evidence type="ECO:0000313" key="2">
    <source>
        <dbReference type="EMBL" id="ADN44532.1"/>
    </source>
</evidence>